<evidence type="ECO:0000256" key="1">
    <source>
        <dbReference type="SAM" id="Phobius"/>
    </source>
</evidence>
<dbReference type="Proteomes" id="UP001623660">
    <property type="component" value="Unassembled WGS sequence"/>
</dbReference>
<reference evidence="2 3" key="1">
    <citation type="submission" date="2024-11" db="EMBL/GenBank/DDBJ databases">
        <authorList>
            <person name="Heng Y.C."/>
            <person name="Lim A.C.H."/>
            <person name="Lee J.K.Y."/>
            <person name="Kittelmann S."/>
        </authorList>
    </citation>
    <scope>NUCLEOTIDE SEQUENCE [LARGE SCALE GENOMIC DNA]</scope>
    <source>
        <strain evidence="2 3">WILCCON 0269</strain>
    </source>
</reference>
<accession>A0ABW8SQV3</accession>
<organism evidence="2 3">
    <name type="scientific">Candidatus Clostridium eludens</name>
    <dbReference type="NCBI Taxonomy" id="3381663"/>
    <lineage>
        <taxon>Bacteria</taxon>
        <taxon>Bacillati</taxon>
        <taxon>Bacillota</taxon>
        <taxon>Clostridia</taxon>
        <taxon>Eubacteriales</taxon>
        <taxon>Clostridiaceae</taxon>
        <taxon>Clostridium</taxon>
    </lineage>
</organism>
<evidence type="ECO:0000313" key="2">
    <source>
        <dbReference type="EMBL" id="MFL0198048.1"/>
    </source>
</evidence>
<dbReference type="EMBL" id="JBJHZX010000045">
    <property type="protein sequence ID" value="MFL0198048.1"/>
    <property type="molecule type" value="Genomic_DNA"/>
</dbReference>
<comment type="caution">
    <text evidence="2">The sequence shown here is derived from an EMBL/GenBank/DDBJ whole genome shotgun (WGS) entry which is preliminary data.</text>
</comment>
<feature type="transmembrane region" description="Helical" evidence="1">
    <location>
        <begin position="6"/>
        <end position="30"/>
    </location>
</feature>
<gene>
    <name evidence="2" type="ORF">ACJDU8_21140</name>
</gene>
<keyword evidence="1" id="KW-1133">Transmembrane helix</keyword>
<keyword evidence="3" id="KW-1185">Reference proteome</keyword>
<proteinExistence type="predicted"/>
<sequence length="144" mass="15641">MSKSKVIVAVVVSLILEIGILCLGQITSLVQKYKILNLNKSMVASSLKGLGHHPIVAISNLVKAKNPIVILGTVVVLVIFLCLLFKTGKKKYELDAEYAIHGSSRYSQNNEIFVGNETVAIHAKQLLEDLAIEIKGGNSNENNE</sequence>
<feature type="transmembrane region" description="Helical" evidence="1">
    <location>
        <begin position="68"/>
        <end position="85"/>
    </location>
</feature>
<dbReference type="RefSeq" id="WP_406794157.1">
    <property type="nucleotide sequence ID" value="NZ_JBJHZX010000045.1"/>
</dbReference>
<keyword evidence="1" id="KW-0812">Transmembrane</keyword>
<protein>
    <submittedName>
        <fullName evidence="2">Uncharacterized protein</fullName>
    </submittedName>
</protein>
<keyword evidence="1" id="KW-0472">Membrane</keyword>
<name>A0ABW8SQV3_9CLOT</name>
<evidence type="ECO:0000313" key="3">
    <source>
        <dbReference type="Proteomes" id="UP001623660"/>
    </source>
</evidence>